<comment type="caution">
    <text evidence="4">The sequence shown here is derived from an EMBL/GenBank/DDBJ whole genome shotgun (WGS) entry which is preliminary data.</text>
</comment>
<dbReference type="InterPro" id="IPR016071">
    <property type="entry name" value="Staphylococal_nuclease_OB-fold"/>
</dbReference>
<feature type="domain" description="TNase-like" evidence="3">
    <location>
        <begin position="94"/>
        <end position="186"/>
    </location>
</feature>
<keyword evidence="2" id="KW-1133">Transmembrane helix</keyword>
<dbReference type="Pfam" id="PF00565">
    <property type="entry name" value="SNase"/>
    <property type="match status" value="1"/>
</dbReference>
<evidence type="ECO:0000313" key="5">
    <source>
        <dbReference type="Proteomes" id="UP000317122"/>
    </source>
</evidence>
<protein>
    <submittedName>
        <fullName evidence="4">Nuclease-like protein</fullName>
    </submittedName>
</protein>
<dbReference type="PROSITE" id="PS50830">
    <property type="entry name" value="TNASE_3"/>
    <property type="match status" value="1"/>
</dbReference>
<dbReference type="Proteomes" id="UP000317122">
    <property type="component" value="Unassembled WGS sequence"/>
</dbReference>
<evidence type="ECO:0000256" key="1">
    <source>
        <dbReference type="SAM" id="MobiDB-lite"/>
    </source>
</evidence>
<keyword evidence="2" id="KW-0472">Membrane</keyword>
<gene>
    <name evidence="4" type="ORF">IQ26_04116</name>
</gene>
<dbReference type="Gene3D" id="2.40.50.90">
    <property type="match status" value="1"/>
</dbReference>
<organism evidence="4 5">
    <name type="scientific">Mesorhizobium tianshanense</name>
    <dbReference type="NCBI Taxonomy" id="39844"/>
    <lineage>
        <taxon>Bacteria</taxon>
        <taxon>Pseudomonadati</taxon>
        <taxon>Pseudomonadota</taxon>
        <taxon>Alphaproteobacteria</taxon>
        <taxon>Hyphomicrobiales</taxon>
        <taxon>Phyllobacteriaceae</taxon>
        <taxon>Mesorhizobium</taxon>
    </lineage>
</organism>
<name>A0A562NMY2_9HYPH</name>
<feature type="region of interest" description="Disordered" evidence="1">
    <location>
        <begin position="1"/>
        <end position="36"/>
    </location>
</feature>
<sequence length="197" mass="22155">MNNIIRFGNSPKKKKKNPAHGKNSPAPIGGSFRRRRNHRNRSGTTWAWAIVALIAASLYAADHYQLADRLTLAVTAPRTDTLGATFPYCTEGRRVTCVVDGDTFWLSGERIRIADIDTPELSPPRCEAERLKGEAAKRRLRELLNAGPFSLTAGWRDEDQHGRKLRTVTRDGRSIGDTMIEEGLARRWDGKRRSWCG</sequence>
<dbReference type="AlphaFoldDB" id="A0A562NMY2"/>
<dbReference type="InterPro" id="IPR035437">
    <property type="entry name" value="SNase_OB-fold_sf"/>
</dbReference>
<feature type="transmembrane region" description="Helical" evidence="2">
    <location>
        <begin position="43"/>
        <end position="61"/>
    </location>
</feature>
<dbReference type="EMBL" id="VLKT01000026">
    <property type="protein sequence ID" value="TWI33116.1"/>
    <property type="molecule type" value="Genomic_DNA"/>
</dbReference>
<keyword evidence="5" id="KW-1185">Reference proteome</keyword>
<proteinExistence type="predicted"/>
<evidence type="ECO:0000256" key="2">
    <source>
        <dbReference type="SAM" id="Phobius"/>
    </source>
</evidence>
<reference evidence="4 5" key="1">
    <citation type="journal article" date="2015" name="Stand. Genomic Sci.">
        <title>Genomic Encyclopedia of Bacterial and Archaeal Type Strains, Phase III: the genomes of soil and plant-associated and newly described type strains.</title>
        <authorList>
            <person name="Whitman W.B."/>
            <person name="Woyke T."/>
            <person name="Klenk H.P."/>
            <person name="Zhou Y."/>
            <person name="Lilburn T.G."/>
            <person name="Beck B.J."/>
            <person name="De Vos P."/>
            <person name="Vandamme P."/>
            <person name="Eisen J.A."/>
            <person name="Garrity G."/>
            <person name="Hugenholtz P."/>
            <person name="Kyrpides N.C."/>
        </authorList>
    </citation>
    <scope>NUCLEOTIDE SEQUENCE [LARGE SCALE GENOMIC DNA]</scope>
    <source>
        <strain evidence="4 5">CGMCC 1.2546</strain>
    </source>
</reference>
<evidence type="ECO:0000259" key="3">
    <source>
        <dbReference type="PROSITE" id="PS50830"/>
    </source>
</evidence>
<evidence type="ECO:0000313" key="4">
    <source>
        <dbReference type="EMBL" id="TWI33116.1"/>
    </source>
</evidence>
<keyword evidence="2" id="KW-0812">Transmembrane</keyword>
<dbReference type="SUPFAM" id="SSF50199">
    <property type="entry name" value="Staphylococcal nuclease"/>
    <property type="match status" value="1"/>
</dbReference>
<accession>A0A562NMY2</accession>